<name>A0A0U9HNG9_9BACT</name>
<evidence type="ECO:0000256" key="3">
    <source>
        <dbReference type="ARBA" id="ARBA00012601"/>
    </source>
</evidence>
<organism evidence="8 9">
    <name type="scientific">Thermodesulfovibrio aggregans</name>
    <dbReference type="NCBI Taxonomy" id="86166"/>
    <lineage>
        <taxon>Bacteria</taxon>
        <taxon>Pseudomonadati</taxon>
        <taxon>Nitrospirota</taxon>
        <taxon>Thermodesulfovibrionia</taxon>
        <taxon>Thermodesulfovibrionales</taxon>
        <taxon>Thermodesulfovibrionaceae</taxon>
        <taxon>Thermodesulfovibrio</taxon>
    </lineage>
</organism>
<reference evidence="9" key="1">
    <citation type="submission" date="2016-01" db="EMBL/GenBank/DDBJ databases">
        <title>Draft genome sequence of Thermodesulfovibrio aggregans strain TGE-P1.</title>
        <authorList>
            <person name="Sekiguchi Y."/>
            <person name="Ohashi A."/>
            <person name="Matsuura N."/>
            <person name="Tourlousse M.D."/>
        </authorList>
    </citation>
    <scope>NUCLEOTIDE SEQUENCE [LARGE SCALE GENOMIC DNA]</scope>
    <source>
        <strain evidence="9">TGE-P1</strain>
    </source>
</reference>
<dbReference type="InterPro" id="IPR002037">
    <property type="entry name" value="Glyco_hydro_8"/>
</dbReference>
<evidence type="ECO:0000256" key="7">
    <source>
        <dbReference type="ARBA" id="ARBA00023326"/>
    </source>
</evidence>
<accession>A0A0U9HNG9</accession>
<dbReference type="GO" id="GO:0030245">
    <property type="term" value="P:cellulose catabolic process"/>
    <property type="evidence" value="ECO:0007669"/>
    <property type="project" value="UniProtKB-KW"/>
</dbReference>
<protein>
    <recommendedName>
        <fullName evidence="3">cellulase</fullName>
        <ecNumber evidence="3">3.2.1.4</ecNumber>
    </recommendedName>
</protein>
<sequence length="346" mass="40595">MKAKDRLLLIFMILLFCELTFADMLSERWNYYKKTFISDDGRILDLQNNSISHSEGQGYGLLLSVLFDDRETFEKVWKWTKFNLQTRKGDNLLAWSWGKHISGKWTVLDYNNATDGDSLIAYALCLAGKRWGKSEYLEEAKKIIRDIREFLIVKKDDNLYLLPGYYGFYREDSLILNPSYYVLPAYKVFAKVEERNFWENFYSESVSFLEKISFGQYGLPPDWIILKNNDISIFSEKTNTFGFEAIRVLLYSVMADEWRIVGKFKKFLSLIENVNYVPQDIDLKEEKISSQDGMAMHYLIVSALAKKLGKNELAEALKSRGLKKLEEEKNYYSYTLSLIVLKEEER</sequence>
<dbReference type="OrthoDB" id="9766708at2"/>
<evidence type="ECO:0000256" key="6">
    <source>
        <dbReference type="ARBA" id="ARBA00023295"/>
    </source>
</evidence>
<keyword evidence="5" id="KW-0136">Cellulose degradation</keyword>
<dbReference type="EC" id="3.2.1.4" evidence="3"/>
<dbReference type="Proteomes" id="UP000054976">
    <property type="component" value="Unassembled WGS sequence"/>
</dbReference>
<evidence type="ECO:0000256" key="2">
    <source>
        <dbReference type="ARBA" id="ARBA00009209"/>
    </source>
</evidence>
<proteinExistence type="inferred from homology"/>
<dbReference type="Pfam" id="PF01270">
    <property type="entry name" value="Glyco_hydro_8"/>
    <property type="match status" value="1"/>
</dbReference>
<evidence type="ECO:0000256" key="4">
    <source>
        <dbReference type="ARBA" id="ARBA00022801"/>
    </source>
</evidence>
<dbReference type="InterPro" id="IPR012341">
    <property type="entry name" value="6hp_glycosidase-like_sf"/>
</dbReference>
<comment type="catalytic activity">
    <reaction evidence="1">
        <text>Endohydrolysis of (1-&gt;4)-beta-D-glucosidic linkages in cellulose, lichenin and cereal beta-D-glucans.</text>
        <dbReference type="EC" id="3.2.1.4"/>
    </reaction>
</comment>
<comment type="similarity">
    <text evidence="2">Belongs to the glycosyl hydrolase 8 (cellulase D) family.</text>
</comment>
<keyword evidence="7" id="KW-0119">Carbohydrate metabolism</keyword>
<keyword evidence="7" id="KW-0624">Polysaccharide degradation</keyword>
<keyword evidence="4" id="KW-0378">Hydrolase</keyword>
<dbReference type="AlphaFoldDB" id="A0A0U9HNG9"/>
<evidence type="ECO:0000313" key="8">
    <source>
        <dbReference type="EMBL" id="GAQ94627.1"/>
    </source>
</evidence>
<gene>
    <name evidence="8" type="ORF">TAGGR_1812</name>
</gene>
<dbReference type="EMBL" id="BCNO01000001">
    <property type="protein sequence ID" value="GAQ94627.1"/>
    <property type="molecule type" value="Genomic_DNA"/>
</dbReference>
<dbReference type="PRINTS" id="PR00735">
    <property type="entry name" value="GLHYDRLASE8"/>
</dbReference>
<dbReference type="RefSeq" id="WP_059176060.1">
    <property type="nucleotide sequence ID" value="NZ_BCNO01000001.1"/>
</dbReference>
<dbReference type="GO" id="GO:0008810">
    <property type="term" value="F:cellulase activity"/>
    <property type="evidence" value="ECO:0007669"/>
    <property type="project" value="UniProtKB-EC"/>
</dbReference>
<comment type="caution">
    <text evidence="8">The sequence shown here is derived from an EMBL/GenBank/DDBJ whole genome shotgun (WGS) entry which is preliminary data.</text>
</comment>
<dbReference type="InterPro" id="IPR008928">
    <property type="entry name" value="6-hairpin_glycosidase_sf"/>
</dbReference>
<keyword evidence="6" id="KW-0326">Glycosidase</keyword>
<evidence type="ECO:0000256" key="5">
    <source>
        <dbReference type="ARBA" id="ARBA00023001"/>
    </source>
</evidence>
<dbReference type="Gene3D" id="1.50.10.10">
    <property type="match status" value="1"/>
</dbReference>
<dbReference type="SUPFAM" id="SSF48208">
    <property type="entry name" value="Six-hairpin glycosidases"/>
    <property type="match status" value="1"/>
</dbReference>
<evidence type="ECO:0000256" key="1">
    <source>
        <dbReference type="ARBA" id="ARBA00000966"/>
    </source>
</evidence>
<keyword evidence="9" id="KW-1185">Reference proteome</keyword>
<evidence type="ECO:0000313" key="9">
    <source>
        <dbReference type="Proteomes" id="UP000054976"/>
    </source>
</evidence>
<dbReference type="STRING" id="86166.TAGGR_1812"/>